<dbReference type="RefSeq" id="WP_138749039.1">
    <property type="nucleotide sequence ID" value="NZ_VCLB01000007.1"/>
</dbReference>
<sequence length="225" mass="25211">MADGNSSLYEEVGAALDGAQHHAHAITSLFARHYMSFHRHCRKLSNAPPKSSTKTRIVLFADSISGAFNSATRAACFYFSMMELIAKRTRRGSFEGNDLLFQLAHTFADSVPMELSNHYEILHSVEAEFVLGTGHKKACALFRNSFPNLEYARNAVAHGGERSLAASSKSKQRVLFHSEINTARLSRVGKIYLGNDGIELEMNFEQARLQKYWEEFSDLIEEICA</sequence>
<evidence type="ECO:0000313" key="2">
    <source>
        <dbReference type="Proteomes" id="UP000307874"/>
    </source>
</evidence>
<name>A0A5C4JPD4_9HYPH</name>
<reference evidence="1 2" key="1">
    <citation type="submission" date="2019-06" db="EMBL/GenBank/DDBJ databases">
        <title>Martelella lutilitoris sp. nov., isolated from a tidal mudflat.</title>
        <authorList>
            <person name="Kim Y.-J."/>
        </authorList>
    </citation>
    <scope>NUCLEOTIDE SEQUENCE [LARGE SCALE GENOMIC DNA]</scope>
    <source>
        <strain evidence="1 2">GH2-6</strain>
    </source>
</reference>
<evidence type="ECO:0000313" key="1">
    <source>
        <dbReference type="EMBL" id="TNB47208.1"/>
    </source>
</evidence>
<organism evidence="1 2">
    <name type="scientific">Martelella lutilitoris</name>
    <dbReference type="NCBI Taxonomy" id="2583532"/>
    <lineage>
        <taxon>Bacteria</taxon>
        <taxon>Pseudomonadati</taxon>
        <taxon>Pseudomonadota</taxon>
        <taxon>Alphaproteobacteria</taxon>
        <taxon>Hyphomicrobiales</taxon>
        <taxon>Aurantimonadaceae</taxon>
        <taxon>Martelella</taxon>
    </lineage>
</organism>
<gene>
    <name evidence="1" type="ORF">FF124_13615</name>
</gene>
<protein>
    <submittedName>
        <fullName evidence="1">Uncharacterized protein</fullName>
    </submittedName>
</protein>
<accession>A0A5C4JPD4</accession>
<proteinExistence type="predicted"/>
<dbReference type="Proteomes" id="UP000307874">
    <property type="component" value="Unassembled WGS sequence"/>
</dbReference>
<dbReference type="AlphaFoldDB" id="A0A5C4JPD4"/>
<dbReference type="EMBL" id="VCLB01000007">
    <property type="protein sequence ID" value="TNB47208.1"/>
    <property type="molecule type" value="Genomic_DNA"/>
</dbReference>
<keyword evidence="2" id="KW-1185">Reference proteome</keyword>
<comment type="caution">
    <text evidence="1">The sequence shown here is derived from an EMBL/GenBank/DDBJ whole genome shotgun (WGS) entry which is preliminary data.</text>
</comment>